<feature type="region of interest" description="Disordered" evidence="1">
    <location>
        <begin position="1"/>
        <end position="34"/>
    </location>
</feature>
<evidence type="ECO:0000313" key="3">
    <source>
        <dbReference type="Proteomes" id="UP000631114"/>
    </source>
</evidence>
<organism evidence="2 3">
    <name type="scientific">Coptis chinensis</name>
    <dbReference type="NCBI Taxonomy" id="261450"/>
    <lineage>
        <taxon>Eukaryota</taxon>
        <taxon>Viridiplantae</taxon>
        <taxon>Streptophyta</taxon>
        <taxon>Embryophyta</taxon>
        <taxon>Tracheophyta</taxon>
        <taxon>Spermatophyta</taxon>
        <taxon>Magnoliopsida</taxon>
        <taxon>Ranunculales</taxon>
        <taxon>Ranunculaceae</taxon>
        <taxon>Coptidoideae</taxon>
        <taxon>Coptis</taxon>
    </lineage>
</organism>
<comment type="caution">
    <text evidence="2">The sequence shown here is derived from an EMBL/GenBank/DDBJ whole genome shotgun (WGS) entry which is preliminary data.</text>
</comment>
<accession>A0A835HN85</accession>
<dbReference type="OrthoDB" id="21204at2759"/>
<proteinExistence type="predicted"/>
<dbReference type="Proteomes" id="UP000631114">
    <property type="component" value="Unassembled WGS sequence"/>
</dbReference>
<gene>
    <name evidence="2" type="ORF">IFM89_019079</name>
</gene>
<evidence type="ECO:0000313" key="2">
    <source>
        <dbReference type="EMBL" id="KAF9601347.1"/>
    </source>
</evidence>
<keyword evidence="3" id="KW-1185">Reference proteome</keyword>
<dbReference type="AlphaFoldDB" id="A0A835HN85"/>
<sequence>MAGLVSDSPLNSPYRSDVNDDNQSLNEDKGPENVFDIDSHAELDIYGDFEYDLDSEDYIGGIDPKVSKPQSEEGDLKMKVVFSTQNTRRTNNDLDPKDIERLEFINDRNGFPFLEVHKGIEISTLDVKTEDSCPTANPLPDETRGDPSWAECEELYGPIKEPLVERFPDKASGEAVVSKVEKKFALKT</sequence>
<name>A0A835HN85_9MAGN</name>
<protein>
    <submittedName>
        <fullName evidence="2">Uncharacterized protein</fullName>
    </submittedName>
</protein>
<evidence type="ECO:0000256" key="1">
    <source>
        <dbReference type="SAM" id="MobiDB-lite"/>
    </source>
</evidence>
<reference evidence="2 3" key="1">
    <citation type="submission" date="2020-10" db="EMBL/GenBank/DDBJ databases">
        <title>The Coptis chinensis genome and diversification of protoberbering-type alkaloids.</title>
        <authorList>
            <person name="Wang B."/>
            <person name="Shu S."/>
            <person name="Song C."/>
            <person name="Liu Y."/>
        </authorList>
    </citation>
    <scope>NUCLEOTIDE SEQUENCE [LARGE SCALE GENOMIC DNA]</scope>
    <source>
        <strain evidence="2">HL-2020</strain>
        <tissue evidence="2">Leaf</tissue>
    </source>
</reference>
<dbReference type="EMBL" id="JADFTS010000006">
    <property type="protein sequence ID" value="KAF9601347.1"/>
    <property type="molecule type" value="Genomic_DNA"/>
</dbReference>